<evidence type="ECO:0000256" key="3">
    <source>
        <dbReference type="ARBA" id="ARBA00012925"/>
    </source>
</evidence>
<dbReference type="InterPro" id="IPR041874">
    <property type="entry name" value="CA4/CA15"/>
</dbReference>
<feature type="domain" description="Alpha-carbonic anhydrase" evidence="11">
    <location>
        <begin position="50"/>
        <end position="320"/>
    </location>
</feature>
<keyword evidence="4" id="KW-0479">Metal-binding</keyword>
<dbReference type="PROSITE" id="PS51144">
    <property type="entry name" value="ALPHA_CA_2"/>
    <property type="match status" value="1"/>
</dbReference>
<gene>
    <name evidence="13" type="primary">Car15</name>
    <name evidence="13" type="synonym">Dgcr2</name>
</gene>
<comment type="cofactor">
    <cofactor evidence="1">
        <name>Zn(2+)</name>
        <dbReference type="ChEBI" id="CHEBI:29105"/>
    </cofactor>
</comment>
<feature type="region of interest" description="Disordered" evidence="9">
    <location>
        <begin position="296"/>
        <end position="317"/>
    </location>
</feature>
<evidence type="ECO:0000256" key="5">
    <source>
        <dbReference type="ARBA" id="ARBA00022729"/>
    </source>
</evidence>
<dbReference type="EMBL" id="AK131988">
    <property type="protein sequence ID" value="BAE20923.1"/>
    <property type="molecule type" value="mRNA"/>
</dbReference>
<keyword evidence="5 10" id="KW-0732">Signal</keyword>
<dbReference type="PhylomeDB" id="Q3V275"/>
<dbReference type="PANTHER" id="PTHR18952">
    <property type="entry name" value="CARBONIC ANHYDRASE"/>
    <property type="match status" value="1"/>
</dbReference>
<evidence type="ECO:0000259" key="11">
    <source>
        <dbReference type="PROSITE" id="PS51144"/>
    </source>
</evidence>
<dbReference type="Pfam" id="PF00194">
    <property type="entry name" value="Carb_anhydrase"/>
    <property type="match status" value="1"/>
</dbReference>
<reference evidence="12" key="3">
    <citation type="journal article" date="2000" name="Genome Res.">
        <title>RIKEN integrated sequence analysis (RISA) system--384-format sequencing pipeline with 384 multicapillary sequencer.</title>
        <authorList>
            <person name="Shibata K."/>
            <person name="Itoh M."/>
            <person name="Aizawa K."/>
            <person name="Nagaoka S."/>
            <person name="Sasaki N."/>
            <person name="Carninci P."/>
            <person name="Konno H."/>
            <person name="Akiyama J."/>
            <person name="Nishi K."/>
            <person name="Kitsunai T."/>
            <person name="Tashiro H."/>
            <person name="Itoh M."/>
            <person name="Sumi N."/>
            <person name="Ishii Y."/>
            <person name="Nakamura S."/>
            <person name="Hazama M."/>
            <person name="Nishine T."/>
            <person name="Harada A."/>
            <person name="Yamamoto R."/>
            <person name="Matsumoto H."/>
            <person name="Sakaguchi S."/>
            <person name="Ikegami T."/>
            <person name="Kashiwagi K."/>
            <person name="Fujiwake S."/>
            <person name="Inoue K."/>
            <person name="Togawa Y."/>
            <person name="Izawa M."/>
            <person name="Ohara E."/>
            <person name="Watahiki M."/>
            <person name="Yoneda Y."/>
            <person name="Ishikawa T."/>
            <person name="Ozawa K."/>
            <person name="Tanaka T."/>
            <person name="Matsuura S."/>
            <person name="Kawai J."/>
            <person name="Okazaki Y."/>
            <person name="Muramatsu M."/>
            <person name="Inoue Y."/>
            <person name="Kira A."/>
            <person name="Hayashizaki Y."/>
        </authorList>
    </citation>
    <scope>NUCLEOTIDE SEQUENCE</scope>
    <source>
        <strain evidence="12">C57BL/6J</strain>
        <tissue evidence="12">Whole body</tissue>
    </source>
</reference>
<reference evidence="12" key="8">
    <citation type="journal article" date="2005" name="Science">
        <title>Antisense Transcription in the Mammalian Transcriptome.</title>
        <authorList>
            <consortium name="RIKEN Genome Exploration Research Group and Genome Science Group (Genome Network Project Core Group) and the FANTOM Consortium"/>
        </authorList>
    </citation>
    <scope>NUCLEOTIDE SEQUENCE</scope>
    <source>
        <strain evidence="12">C57BL/6J</strain>
        <tissue evidence="12">Whole body</tissue>
    </source>
</reference>
<evidence type="ECO:0000256" key="9">
    <source>
        <dbReference type="SAM" id="MobiDB-lite"/>
    </source>
</evidence>
<evidence type="ECO:0000256" key="2">
    <source>
        <dbReference type="ARBA" id="ARBA00010718"/>
    </source>
</evidence>
<keyword evidence="6" id="KW-0862">Zinc</keyword>
<dbReference type="InterPro" id="IPR023561">
    <property type="entry name" value="Carbonic_anhydrase_a-class"/>
</dbReference>
<dbReference type="PANTHER" id="PTHR18952:SF134">
    <property type="entry name" value="CARBONIC ANHYDRASE 15"/>
    <property type="match status" value="1"/>
</dbReference>
<keyword evidence="8" id="KW-0456">Lyase</keyword>
<evidence type="ECO:0000256" key="7">
    <source>
        <dbReference type="ARBA" id="ARBA00023180"/>
    </source>
</evidence>
<sequence length="351" mass="38259">MQSSLLSSLAVHSSSTLQFSGVSHCSIMWALDFLLSFLLIQLAAQVDSSGTWCYDSQDPKCGPAHWKELAPACGGPTQSPINIDLRLVQRDYTLKPFIFQGYDSAPQDPWVLENDGHTVLLRVNSCQQNCPAIRGAGLPSPEYRLLQLHFHWGSPGHQGSEHSLDEKHGSMEMHMVHMNTKYQSMEDARSQPDGFAILAVLLVEEDRDNTNFSAIVSGLKNLSSPGVAVNLTSTFALASLLPSALRLLRYYRYSGSLTTPGCEPAVLWTVFENTVPIGHAQVVQFQAVLQTGPPGLHPRPLTSNFRPQQPLGGRRISASPEASVRSSVSTLPCLHLALVGLGVGLRLWQGP</sequence>
<comment type="similarity">
    <text evidence="2">Belongs to the alpha-carbonic anhydrase family.</text>
</comment>
<dbReference type="GO" id="GO:0008270">
    <property type="term" value="F:zinc ion binding"/>
    <property type="evidence" value="ECO:0007669"/>
    <property type="project" value="InterPro"/>
</dbReference>
<organism evidence="12">
    <name type="scientific">Mus musculus</name>
    <name type="common">Mouse</name>
    <dbReference type="NCBI Taxonomy" id="10090"/>
    <lineage>
        <taxon>Eukaryota</taxon>
        <taxon>Metazoa</taxon>
        <taxon>Chordata</taxon>
        <taxon>Craniata</taxon>
        <taxon>Vertebrata</taxon>
        <taxon>Euteleostomi</taxon>
        <taxon>Mammalia</taxon>
        <taxon>Eutheria</taxon>
        <taxon>Euarchontoglires</taxon>
        <taxon>Glires</taxon>
        <taxon>Rodentia</taxon>
        <taxon>Myomorpha</taxon>
        <taxon>Muroidea</taxon>
        <taxon>Muridae</taxon>
        <taxon>Murinae</taxon>
        <taxon>Mus</taxon>
        <taxon>Mus</taxon>
    </lineage>
</organism>
<dbReference type="FunFam" id="3.10.200.10:FF:000003">
    <property type="entry name" value="Carbonic anhydrase 12"/>
    <property type="match status" value="1"/>
</dbReference>
<dbReference type="InterPro" id="IPR001148">
    <property type="entry name" value="CA_dom"/>
</dbReference>
<dbReference type="MGI" id="MGI:1931324">
    <property type="gene designation" value="Car15"/>
</dbReference>
<dbReference type="GO" id="GO:0004089">
    <property type="term" value="F:carbonate dehydratase activity"/>
    <property type="evidence" value="ECO:0007669"/>
    <property type="project" value="UniProtKB-EC"/>
</dbReference>
<dbReference type="CDD" id="cd03117">
    <property type="entry name" value="alpha_CA_IV_XV_like"/>
    <property type="match status" value="1"/>
</dbReference>
<keyword evidence="7" id="KW-0325">Glycoprotein</keyword>
<protein>
    <recommendedName>
        <fullName evidence="3">carbonic anhydrase</fullName>
        <ecNumber evidence="3">4.2.1.1</ecNumber>
    </recommendedName>
</protein>
<dbReference type="SUPFAM" id="SSF51069">
    <property type="entry name" value="Carbonic anhydrase"/>
    <property type="match status" value="1"/>
</dbReference>
<accession>Q3V275</accession>
<reference evidence="12" key="4">
    <citation type="journal article" date="2001" name="Nature">
        <title>Functional annotation of a full-length mouse cDNA collection.</title>
        <authorList>
            <consortium name="The RIKEN Genome Exploration Research Group Phase II Team and the FANTOM Consortium"/>
        </authorList>
    </citation>
    <scope>NUCLEOTIDE SEQUENCE</scope>
    <source>
        <strain evidence="12">C57BL/6J</strain>
        <tissue evidence="12">Whole body</tissue>
    </source>
</reference>
<evidence type="ECO:0000256" key="8">
    <source>
        <dbReference type="ARBA" id="ARBA00023239"/>
    </source>
</evidence>
<feature type="chain" id="PRO_5004230344" description="carbonic anhydrase" evidence="10">
    <location>
        <begin position="49"/>
        <end position="351"/>
    </location>
</feature>
<reference evidence="12" key="5">
    <citation type="journal article" date="2002" name="Nature">
        <title>Analysis of the mouse transcriptome based on functional annotation of 60,770 full-length cDNAs.</title>
        <authorList>
            <consortium name="The FANTOM Consortium and the RIKEN Genome Exploration Research Group Phase I and II Team"/>
        </authorList>
    </citation>
    <scope>NUCLEOTIDE SEQUENCE</scope>
    <source>
        <strain evidence="12">C57BL/6J</strain>
        <tissue evidence="12">Whole body</tissue>
    </source>
</reference>
<reference evidence="12" key="1">
    <citation type="journal article" date="1999" name="Methods Enzymol.">
        <title>High-efficiency full-length cDNA cloning.</title>
        <authorList>
            <person name="Carninci P."/>
            <person name="Hayashizaki Y."/>
        </authorList>
    </citation>
    <scope>NUCLEOTIDE SEQUENCE</scope>
    <source>
        <strain evidence="12">C57BL/6J</strain>
        <tissue evidence="12">Whole body</tissue>
    </source>
</reference>
<reference evidence="12" key="7">
    <citation type="journal article" date="2005" name="Science">
        <title>The Transcriptional Landscape of the Mammalian Genome.</title>
        <authorList>
            <consortium name="The FANTOM Consortium"/>
            <consortium name="Riken Genome Exploration Research Group and Genome Science Group (Genome Network Project Core Group)"/>
        </authorList>
    </citation>
    <scope>NUCLEOTIDE SEQUENCE</scope>
    <source>
        <strain evidence="12">C57BL/6J</strain>
        <tissue evidence="12">Whole body</tissue>
    </source>
</reference>
<dbReference type="AlphaFoldDB" id="Q3V275"/>
<evidence type="ECO:0000256" key="4">
    <source>
        <dbReference type="ARBA" id="ARBA00022723"/>
    </source>
</evidence>
<dbReference type="SMART" id="SM01057">
    <property type="entry name" value="Carb_anhydrase"/>
    <property type="match status" value="1"/>
</dbReference>
<reference evidence="12" key="6">
    <citation type="submission" date="2004-03" db="EMBL/GenBank/DDBJ databases">
        <authorList>
            <person name="Arakawa T."/>
            <person name="Carninci P."/>
            <person name="Fukuda S."/>
            <person name="Hashizume W."/>
            <person name="Hayashida K."/>
            <person name="Hori F."/>
            <person name="Iida J."/>
            <person name="Imamura K."/>
            <person name="Imotani K."/>
            <person name="Itoh M."/>
            <person name="Kanagawa S."/>
            <person name="Kawai J."/>
            <person name="Kojima M."/>
            <person name="Konno H."/>
            <person name="Murata M."/>
            <person name="Nakamura M."/>
            <person name="Ninomiya N."/>
            <person name="Nishiyori H."/>
            <person name="Nomura K."/>
            <person name="Ohno M."/>
            <person name="Sakazume N."/>
            <person name="Sano H."/>
            <person name="Sasaki D."/>
            <person name="Shibata K."/>
            <person name="Shiraki T."/>
            <person name="Tagami M."/>
            <person name="Tagami Y."/>
            <person name="Waki K."/>
            <person name="Watahiki A."/>
            <person name="Muramatsu M."/>
            <person name="Hayashizaki Y."/>
        </authorList>
    </citation>
    <scope>NUCLEOTIDE SEQUENCE</scope>
    <source>
        <strain evidence="12">C57BL/6J</strain>
        <tissue evidence="12">Whole body</tissue>
    </source>
</reference>
<reference evidence="12" key="2">
    <citation type="journal article" date="2000" name="Genome Res.">
        <title>Normalization and subtraction of cap-trapper-selected cDNAs to prepare full-length cDNA libraries for rapid discovery of new genes.</title>
        <authorList>
            <person name="Carninci P."/>
            <person name="Shibata Y."/>
            <person name="Hayatsu N."/>
            <person name="Sugahara Y."/>
            <person name="Shibata K."/>
            <person name="Itoh M."/>
            <person name="Konno H."/>
            <person name="Okazaki Y."/>
            <person name="Muramatsu M."/>
            <person name="Hayashizaki Y."/>
        </authorList>
    </citation>
    <scope>NUCLEOTIDE SEQUENCE</scope>
    <source>
        <strain evidence="12">C57BL/6J</strain>
        <tissue evidence="12">Whole body</tissue>
    </source>
</reference>
<dbReference type="InterPro" id="IPR036398">
    <property type="entry name" value="CA_dom_sf"/>
</dbReference>
<dbReference type="EC" id="4.2.1.1" evidence="3"/>
<name>Q3V275_MOUSE</name>
<proteinExistence type="evidence at transcript level"/>
<evidence type="ECO:0000313" key="12">
    <source>
        <dbReference type="EMBL" id="BAE20923.1"/>
    </source>
</evidence>
<dbReference type="AGR" id="MGI:1931324"/>
<evidence type="ECO:0000256" key="6">
    <source>
        <dbReference type="ARBA" id="ARBA00022833"/>
    </source>
</evidence>
<evidence type="ECO:0000256" key="10">
    <source>
        <dbReference type="SAM" id="SignalP"/>
    </source>
</evidence>
<dbReference type="Gene3D" id="3.10.200.10">
    <property type="entry name" value="Alpha carbonic anhydrase"/>
    <property type="match status" value="1"/>
</dbReference>
<feature type="signal peptide" evidence="10">
    <location>
        <begin position="1"/>
        <end position="48"/>
    </location>
</feature>
<evidence type="ECO:0000313" key="13">
    <source>
        <dbReference type="MGI" id="MGI:1931324"/>
    </source>
</evidence>
<evidence type="ECO:0000256" key="1">
    <source>
        <dbReference type="ARBA" id="ARBA00001947"/>
    </source>
</evidence>